<accession>A0B619</accession>
<dbReference type="SUPFAM" id="SSF102114">
    <property type="entry name" value="Radical SAM enzymes"/>
    <property type="match status" value="1"/>
</dbReference>
<dbReference type="STRING" id="349307.Mthe_0350"/>
<evidence type="ECO:0000313" key="6">
    <source>
        <dbReference type="EMBL" id="ABK14143.1"/>
    </source>
</evidence>
<dbReference type="InterPro" id="IPR006638">
    <property type="entry name" value="Elp3/MiaA/NifB-like_rSAM"/>
</dbReference>
<dbReference type="KEGG" id="mtp:Mthe_0350"/>
<protein>
    <submittedName>
        <fullName evidence="6">Radical SAM domain protein</fullName>
    </submittedName>
</protein>
<keyword evidence="7" id="KW-1185">Reference proteome</keyword>
<gene>
    <name evidence="6" type="ordered locus">Mthe_0350</name>
</gene>
<organism evidence="6 7">
    <name type="scientific">Methanothrix thermoacetophila (strain DSM 6194 / JCM 14653 / NBRC 101360 / PT)</name>
    <name type="common">Methanosaeta thermophila</name>
    <dbReference type="NCBI Taxonomy" id="349307"/>
    <lineage>
        <taxon>Archaea</taxon>
        <taxon>Methanobacteriati</taxon>
        <taxon>Methanobacteriota</taxon>
        <taxon>Stenosarchaea group</taxon>
        <taxon>Methanomicrobia</taxon>
        <taxon>Methanotrichales</taxon>
        <taxon>Methanotrichaceae</taxon>
        <taxon>Methanothrix</taxon>
    </lineage>
</organism>
<dbReference type="PANTHER" id="PTHR11228">
    <property type="entry name" value="RADICAL SAM DOMAIN PROTEIN"/>
    <property type="match status" value="1"/>
</dbReference>
<evidence type="ECO:0000256" key="1">
    <source>
        <dbReference type="ARBA" id="ARBA00022691"/>
    </source>
</evidence>
<dbReference type="InterPro" id="IPR007197">
    <property type="entry name" value="rSAM"/>
</dbReference>
<evidence type="ECO:0000256" key="3">
    <source>
        <dbReference type="ARBA" id="ARBA00023004"/>
    </source>
</evidence>
<dbReference type="GO" id="GO:0046872">
    <property type="term" value="F:metal ion binding"/>
    <property type="evidence" value="ECO:0007669"/>
    <property type="project" value="UniProtKB-KW"/>
</dbReference>
<dbReference type="SFLD" id="SFLDG01386">
    <property type="entry name" value="main_SPASM_domain-containing"/>
    <property type="match status" value="1"/>
</dbReference>
<keyword evidence="1" id="KW-0949">S-adenosyl-L-methionine</keyword>
<keyword evidence="4" id="KW-0411">Iron-sulfur</keyword>
<dbReference type="GO" id="GO:0006783">
    <property type="term" value="P:heme biosynthetic process"/>
    <property type="evidence" value="ECO:0007669"/>
    <property type="project" value="TreeGrafter"/>
</dbReference>
<dbReference type="InterPro" id="IPR013785">
    <property type="entry name" value="Aldolase_TIM"/>
</dbReference>
<keyword evidence="2" id="KW-0479">Metal-binding</keyword>
<dbReference type="PROSITE" id="PS51918">
    <property type="entry name" value="RADICAL_SAM"/>
    <property type="match status" value="1"/>
</dbReference>
<dbReference type="SMR" id="A0B619"/>
<name>A0B619_METTP</name>
<dbReference type="SFLD" id="SFLDS00029">
    <property type="entry name" value="Radical_SAM"/>
    <property type="match status" value="1"/>
</dbReference>
<dbReference type="InterPro" id="IPR058240">
    <property type="entry name" value="rSAM_sf"/>
</dbReference>
<dbReference type="Pfam" id="PF13186">
    <property type="entry name" value="SPASM"/>
    <property type="match status" value="1"/>
</dbReference>
<evidence type="ECO:0000313" key="7">
    <source>
        <dbReference type="Proteomes" id="UP000000674"/>
    </source>
</evidence>
<dbReference type="SFLD" id="SFLDG01067">
    <property type="entry name" value="SPASM/twitch_domain_containing"/>
    <property type="match status" value="1"/>
</dbReference>
<dbReference type="SMART" id="SM00729">
    <property type="entry name" value="Elp3"/>
    <property type="match status" value="1"/>
</dbReference>
<reference evidence="6 7" key="1">
    <citation type="submission" date="2006-10" db="EMBL/GenBank/DDBJ databases">
        <title>Complete sequence of Methanosaeta thermophila PT.</title>
        <authorList>
            <consortium name="US DOE Joint Genome Institute"/>
            <person name="Copeland A."/>
            <person name="Lucas S."/>
            <person name="Lapidus A."/>
            <person name="Barry K."/>
            <person name="Detter J.C."/>
            <person name="Glavina del Rio T."/>
            <person name="Hammon N."/>
            <person name="Israni S."/>
            <person name="Pitluck S."/>
            <person name="Chain P."/>
            <person name="Malfatti S."/>
            <person name="Shin M."/>
            <person name="Vergez L."/>
            <person name="Schmutz J."/>
            <person name="Larimer F."/>
            <person name="Land M."/>
            <person name="Hauser L."/>
            <person name="Kyrpides N."/>
            <person name="Kim E."/>
            <person name="Smith K.S."/>
            <person name="Ingram-Smith C."/>
            <person name="Richardson P."/>
        </authorList>
    </citation>
    <scope>NUCLEOTIDE SEQUENCE [LARGE SCALE GENOMIC DNA]</scope>
    <source>
        <strain evidence="7">DSM 6194 / JCM 14653 / NBRC 101360 / PT</strain>
    </source>
</reference>
<dbReference type="EMBL" id="CP000477">
    <property type="protein sequence ID" value="ABK14143.1"/>
    <property type="molecule type" value="Genomic_DNA"/>
</dbReference>
<keyword evidence="3" id="KW-0408">Iron</keyword>
<sequence>MTATGPLAPVAKPIVKKINSIFANEKPISSGDRLIFSTWIPPAPSMAFDRMISAQLRHLMRRKVPDQLSISVFRGCPNSCIHCSAPSRSGDVLEGDVVKRVISEALDLGSYLVTFDGGEPMLRLDLPDLVASVDDRAIATCFTSGYALSEKLALELKKRGLYAIRVSIDSPVEEQHDHFRGRRGAFGDAISGARNALQAGLLVDLFMVVSPYNIDQLEDAYSLASDLGAHELSLYEIVAVGRWEDHLDEVLSSKDIERLAEFHMRKNRQPDGPRVTALPYLLSPEMFGCFAGRRWIHVDPSGDAMPCAYMPISFGNVKKSSLKNIWRRMSRYSWFRHRCSCQMKDDVFRSLHLEKEVPK</sequence>
<dbReference type="InterPro" id="IPR050377">
    <property type="entry name" value="Radical_SAM_PqqE_MftC-like"/>
</dbReference>
<dbReference type="AlphaFoldDB" id="A0B619"/>
<dbReference type="CDD" id="cd01335">
    <property type="entry name" value="Radical_SAM"/>
    <property type="match status" value="1"/>
</dbReference>
<dbReference type="PANTHER" id="PTHR11228:SF7">
    <property type="entry name" value="PQQA PEPTIDE CYCLASE"/>
    <property type="match status" value="1"/>
</dbReference>
<proteinExistence type="predicted"/>
<dbReference type="Proteomes" id="UP000000674">
    <property type="component" value="Chromosome"/>
</dbReference>
<dbReference type="Gene3D" id="3.20.20.70">
    <property type="entry name" value="Aldolase class I"/>
    <property type="match status" value="1"/>
</dbReference>
<evidence type="ECO:0000256" key="2">
    <source>
        <dbReference type="ARBA" id="ARBA00022723"/>
    </source>
</evidence>
<dbReference type="GO" id="GO:0051536">
    <property type="term" value="F:iron-sulfur cluster binding"/>
    <property type="evidence" value="ECO:0007669"/>
    <property type="project" value="UniProtKB-KW"/>
</dbReference>
<dbReference type="GO" id="GO:0003824">
    <property type="term" value="F:catalytic activity"/>
    <property type="evidence" value="ECO:0007669"/>
    <property type="project" value="InterPro"/>
</dbReference>
<evidence type="ECO:0000259" key="5">
    <source>
        <dbReference type="PROSITE" id="PS51918"/>
    </source>
</evidence>
<dbReference type="InterPro" id="IPR023885">
    <property type="entry name" value="4Fe4S-binding_SPASM_dom"/>
</dbReference>
<evidence type="ECO:0000256" key="4">
    <source>
        <dbReference type="ARBA" id="ARBA00023014"/>
    </source>
</evidence>
<dbReference type="HOGENOM" id="CLU_043914_0_0_2"/>
<dbReference type="Pfam" id="PF04055">
    <property type="entry name" value="Radical_SAM"/>
    <property type="match status" value="1"/>
</dbReference>
<feature type="domain" description="Radical SAM core" evidence="5">
    <location>
        <begin position="62"/>
        <end position="271"/>
    </location>
</feature>